<keyword evidence="2 6" id="KW-0472">Membrane</keyword>
<keyword evidence="8" id="KW-1185">Reference proteome</keyword>
<comment type="subunit">
    <text evidence="6">Component of the lipopolysaccharide transport and assembly complex. Interacts with LptD.</text>
</comment>
<proteinExistence type="inferred from homology"/>
<evidence type="ECO:0000313" key="8">
    <source>
        <dbReference type="Proteomes" id="UP000294980"/>
    </source>
</evidence>
<dbReference type="AlphaFoldDB" id="A0A4R2K9V8"/>
<keyword evidence="3 6" id="KW-0564">Palmitate</keyword>
<organism evidence="7 8">
    <name type="scientific">Chromatocurvus halotolerans</name>
    <dbReference type="NCBI Taxonomy" id="1132028"/>
    <lineage>
        <taxon>Bacteria</taxon>
        <taxon>Pseudomonadati</taxon>
        <taxon>Pseudomonadota</taxon>
        <taxon>Gammaproteobacteria</taxon>
        <taxon>Cellvibrionales</taxon>
        <taxon>Halieaceae</taxon>
        <taxon>Chromatocurvus</taxon>
    </lineage>
</organism>
<comment type="subcellular location">
    <subcellularLocation>
        <location evidence="6">Cell outer membrane</location>
        <topology evidence="6">Lipid-anchor</topology>
    </subcellularLocation>
</comment>
<dbReference type="GO" id="GO:0009279">
    <property type="term" value="C:cell outer membrane"/>
    <property type="evidence" value="ECO:0007669"/>
    <property type="project" value="UniProtKB-SubCell"/>
</dbReference>
<dbReference type="GO" id="GO:0015920">
    <property type="term" value="P:lipopolysaccharide transport"/>
    <property type="evidence" value="ECO:0007669"/>
    <property type="project" value="TreeGrafter"/>
</dbReference>
<dbReference type="Proteomes" id="UP000294980">
    <property type="component" value="Unassembled WGS sequence"/>
</dbReference>
<evidence type="ECO:0000256" key="1">
    <source>
        <dbReference type="ARBA" id="ARBA00022729"/>
    </source>
</evidence>
<dbReference type="PROSITE" id="PS51257">
    <property type="entry name" value="PROKAR_LIPOPROTEIN"/>
    <property type="match status" value="1"/>
</dbReference>
<protein>
    <recommendedName>
        <fullName evidence="6">LPS-assembly lipoprotein LptE</fullName>
    </recommendedName>
</protein>
<keyword evidence="1 6" id="KW-0732">Signal</keyword>
<reference evidence="7 8" key="1">
    <citation type="submission" date="2019-03" db="EMBL/GenBank/DDBJ databases">
        <title>Genomic Encyclopedia of Type Strains, Phase IV (KMG-IV): sequencing the most valuable type-strain genomes for metagenomic binning, comparative biology and taxonomic classification.</title>
        <authorList>
            <person name="Goeker M."/>
        </authorList>
    </citation>
    <scope>NUCLEOTIDE SEQUENCE [LARGE SCALE GENOMIC DNA]</scope>
    <source>
        <strain evidence="7 8">DSM 23344</strain>
    </source>
</reference>
<dbReference type="Pfam" id="PF04390">
    <property type="entry name" value="LptE"/>
    <property type="match status" value="1"/>
</dbReference>
<dbReference type="GO" id="GO:1990351">
    <property type="term" value="C:transporter complex"/>
    <property type="evidence" value="ECO:0007669"/>
    <property type="project" value="TreeGrafter"/>
</dbReference>
<dbReference type="EMBL" id="SLWX01000027">
    <property type="protein sequence ID" value="TCO70231.1"/>
    <property type="molecule type" value="Genomic_DNA"/>
</dbReference>
<dbReference type="HAMAP" id="MF_01186">
    <property type="entry name" value="LPS_assembly_LptE"/>
    <property type="match status" value="1"/>
</dbReference>
<evidence type="ECO:0000256" key="2">
    <source>
        <dbReference type="ARBA" id="ARBA00023136"/>
    </source>
</evidence>
<comment type="function">
    <text evidence="6">Together with LptD, is involved in the assembly of lipopolysaccharide (LPS) at the surface of the outer membrane. Required for the proper assembly of LptD. Binds LPS and may serve as the LPS recognition site at the outer membrane.</text>
</comment>
<evidence type="ECO:0000256" key="3">
    <source>
        <dbReference type="ARBA" id="ARBA00023139"/>
    </source>
</evidence>
<comment type="caution">
    <text evidence="7">The sequence shown here is derived from an EMBL/GenBank/DDBJ whole genome shotgun (WGS) entry which is preliminary data.</text>
</comment>
<evidence type="ECO:0000256" key="6">
    <source>
        <dbReference type="HAMAP-Rule" id="MF_01186"/>
    </source>
</evidence>
<accession>A0A4R2K9V8</accession>
<name>A0A4R2K9V8_9GAMM</name>
<dbReference type="RefSeq" id="WP_205686746.1">
    <property type="nucleotide sequence ID" value="NZ_QQSW01000033.1"/>
</dbReference>
<evidence type="ECO:0000256" key="4">
    <source>
        <dbReference type="ARBA" id="ARBA00023237"/>
    </source>
</evidence>
<sequence length="172" mass="19166">MTRNHRLALCILALLLAAVAGCGFQLRGGEGGSSLPDAWQSMHLSTPSPNSELSRVVRTRFTASGIRWLPADEAAYVLALGNERFTQRNLSINAQARAAEFELTLRARFAVRDSDGKLLLPPDDAIITKQMENDPRNVVGKAEEIRILRNEMRTELAQQIMRRISFYAASER</sequence>
<keyword evidence="4 6" id="KW-0998">Cell outer membrane</keyword>
<evidence type="ECO:0000256" key="5">
    <source>
        <dbReference type="ARBA" id="ARBA00023288"/>
    </source>
</evidence>
<dbReference type="Gene3D" id="3.30.160.150">
    <property type="entry name" value="Lipoprotein like domain"/>
    <property type="match status" value="1"/>
</dbReference>
<gene>
    <name evidence="6" type="primary">lptE</name>
    <name evidence="7" type="ORF">EV688_12716</name>
</gene>
<evidence type="ECO:0000313" key="7">
    <source>
        <dbReference type="EMBL" id="TCO70231.1"/>
    </source>
</evidence>
<dbReference type="PANTHER" id="PTHR38098">
    <property type="entry name" value="LPS-ASSEMBLY LIPOPROTEIN LPTE"/>
    <property type="match status" value="1"/>
</dbReference>
<keyword evidence="5 6" id="KW-0449">Lipoprotein</keyword>
<dbReference type="GO" id="GO:0043165">
    <property type="term" value="P:Gram-negative-bacterium-type cell outer membrane assembly"/>
    <property type="evidence" value="ECO:0007669"/>
    <property type="project" value="UniProtKB-UniRule"/>
</dbReference>
<dbReference type="GO" id="GO:0001530">
    <property type="term" value="F:lipopolysaccharide binding"/>
    <property type="evidence" value="ECO:0007669"/>
    <property type="project" value="TreeGrafter"/>
</dbReference>
<dbReference type="InterPro" id="IPR007485">
    <property type="entry name" value="LPS_assembly_LptE"/>
</dbReference>
<dbReference type="PANTHER" id="PTHR38098:SF1">
    <property type="entry name" value="LPS-ASSEMBLY LIPOPROTEIN LPTE"/>
    <property type="match status" value="1"/>
</dbReference>
<comment type="similarity">
    <text evidence="6">Belongs to the LptE lipoprotein family.</text>
</comment>